<keyword evidence="1" id="KW-1133">Transmembrane helix</keyword>
<protein>
    <submittedName>
        <fullName evidence="3">Phosphatase PAP2 family protein</fullName>
    </submittedName>
</protein>
<feature type="transmembrane region" description="Helical" evidence="1">
    <location>
        <begin position="254"/>
        <end position="280"/>
    </location>
</feature>
<dbReference type="OrthoDB" id="3240395at2"/>
<feature type="transmembrane region" description="Helical" evidence="1">
    <location>
        <begin position="131"/>
        <end position="150"/>
    </location>
</feature>
<dbReference type="Pfam" id="PF01569">
    <property type="entry name" value="PAP2"/>
    <property type="match status" value="1"/>
</dbReference>
<dbReference type="SMART" id="SM00014">
    <property type="entry name" value="acidPPc"/>
    <property type="match status" value="1"/>
</dbReference>
<evidence type="ECO:0000313" key="4">
    <source>
        <dbReference type="Proteomes" id="UP000297447"/>
    </source>
</evidence>
<dbReference type="SUPFAM" id="SSF48317">
    <property type="entry name" value="Acid phosphatase/Vanadium-dependent haloperoxidase"/>
    <property type="match status" value="1"/>
</dbReference>
<dbReference type="InterPro" id="IPR036938">
    <property type="entry name" value="PAP2/HPO_sf"/>
</dbReference>
<feature type="transmembrane region" description="Helical" evidence="1">
    <location>
        <begin position="68"/>
        <end position="87"/>
    </location>
</feature>
<organism evidence="3 4">
    <name type="scientific">Cryobacterium frigoriphilum</name>
    <dbReference type="NCBI Taxonomy" id="1259150"/>
    <lineage>
        <taxon>Bacteria</taxon>
        <taxon>Bacillati</taxon>
        <taxon>Actinomycetota</taxon>
        <taxon>Actinomycetes</taxon>
        <taxon>Micrococcales</taxon>
        <taxon>Microbacteriaceae</taxon>
        <taxon>Cryobacterium</taxon>
    </lineage>
</organism>
<proteinExistence type="predicted"/>
<name>A0A4R9A141_9MICO</name>
<sequence>MRTSLLARRSTRPVAYFGGAVLLALVFTALYIVFVRTITGQVADQLSYDGAENGWRSVTPFTRRLLDAVPMVSVVIGLVLTGVITLVRRNWATLIVALAAAGAAAVTAQVLKYAILERPGLGVEGYAGNSFPSGHTTVAAASALVVFLVASPRTRAIVAAAGTSFAVAAGVATLANQWHRPSDVVAALLLVAFWGCLAGVVLSVRARDSGRADGAALNRRSPRWWLWLVPLVGLTGVTLAVTVLRASADSPGMLVAYVGGVIGIVGVGLVLAFAGTRLFARLP</sequence>
<evidence type="ECO:0000313" key="3">
    <source>
        <dbReference type="EMBL" id="TFD50195.1"/>
    </source>
</evidence>
<accession>A0A4R9A141</accession>
<feature type="transmembrane region" description="Helical" evidence="1">
    <location>
        <begin position="224"/>
        <end position="248"/>
    </location>
</feature>
<keyword evidence="1" id="KW-0472">Membrane</keyword>
<dbReference type="Gene3D" id="1.20.144.10">
    <property type="entry name" value="Phosphatidic acid phosphatase type 2/haloperoxidase"/>
    <property type="match status" value="1"/>
</dbReference>
<keyword evidence="4" id="KW-1185">Reference proteome</keyword>
<evidence type="ECO:0000256" key="1">
    <source>
        <dbReference type="SAM" id="Phobius"/>
    </source>
</evidence>
<dbReference type="Proteomes" id="UP000297447">
    <property type="component" value="Unassembled WGS sequence"/>
</dbReference>
<reference evidence="3 4" key="1">
    <citation type="submission" date="2019-03" db="EMBL/GenBank/DDBJ databases">
        <title>Genomics of glacier-inhabiting Cryobacterium strains.</title>
        <authorList>
            <person name="Liu Q."/>
            <person name="Xin Y.-H."/>
        </authorList>
    </citation>
    <scope>NUCLEOTIDE SEQUENCE [LARGE SCALE GENOMIC DNA]</scope>
    <source>
        <strain evidence="3 4">Hh14</strain>
    </source>
</reference>
<comment type="caution">
    <text evidence="3">The sequence shown here is derived from an EMBL/GenBank/DDBJ whole genome shotgun (WGS) entry which is preliminary data.</text>
</comment>
<gene>
    <name evidence="3" type="ORF">E3T55_09820</name>
</gene>
<dbReference type="InterPro" id="IPR000326">
    <property type="entry name" value="PAP2/HPO"/>
</dbReference>
<feature type="transmembrane region" description="Helical" evidence="1">
    <location>
        <begin position="14"/>
        <end position="34"/>
    </location>
</feature>
<feature type="domain" description="Phosphatidic acid phosphatase type 2/haloperoxidase" evidence="2">
    <location>
        <begin position="93"/>
        <end position="199"/>
    </location>
</feature>
<dbReference type="AlphaFoldDB" id="A0A4R9A141"/>
<feature type="transmembrane region" description="Helical" evidence="1">
    <location>
        <begin position="184"/>
        <end position="204"/>
    </location>
</feature>
<dbReference type="EMBL" id="SOHE01000044">
    <property type="protein sequence ID" value="TFD50195.1"/>
    <property type="molecule type" value="Genomic_DNA"/>
</dbReference>
<evidence type="ECO:0000259" key="2">
    <source>
        <dbReference type="SMART" id="SM00014"/>
    </source>
</evidence>
<feature type="transmembrane region" description="Helical" evidence="1">
    <location>
        <begin position="94"/>
        <end position="111"/>
    </location>
</feature>
<keyword evidence="1" id="KW-0812">Transmembrane</keyword>
<feature type="transmembrane region" description="Helical" evidence="1">
    <location>
        <begin position="157"/>
        <end position="178"/>
    </location>
</feature>